<dbReference type="Proteomes" id="UP001148838">
    <property type="component" value="Unassembled WGS sequence"/>
</dbReference>
<organism evidence="1 2">
    <name type="scientific">Periplaneta americana</name>
    <name type="common">American cockroach</name>
    <name type="synonym">Blatta americana</name>
    <dbReference type="NCBI Taxonomy" id="6978"/>
    <lineage>
        <taxon>Eukaryota</taxon>
        <taxon>Metazoa</taxon>
        <taxon>Ecdysozoa</taxon>
        <taxon>Arthropoda</taxon>
        <taxon>Hexapoda</taxon>
        <taxon>Insecta</taxon>
        <taxon>Pterygota</taxon>
        <taxon>Neoptera</taxon>
        <taxon>Polyneoptera</taxon>
        <taxon>Dictyoptera</taxon>
        <taxon>Blattodea</taxon>
        <taxon>Blattoidea</taxon>
        <taxon>Blattidae</taxon>
        <taxon>Blattinae</taxon>
        <taxon>Periplaneta</taxon>
    </lineage>
</organism>
<sequence>MAGLCEGGNEPPGSLKAMKDEVYRTSVTDIAELRGRMYEAIGLVTPEMLSRMWQEIEYRLDIARATNGAHIEVYNYYISAWSSIKVFIVPDKKHPKALQYK</sequence>
<comment type="caution">
    <text evidence="1">The sequence shown here is derived from an EMBL/GenBank/DDBJ whole genome shotgun (WGS) entry which is preliminary data.</text>
</comment>
<accession>A0ABQ8TQH6</accession>
<evidence type="ECO:0000313" key="1">
    <source>
        <dbReference type="EMBL" id="KAJ4448946.1"/>
    </source>
</evidence>
<evidence type="ECO:0000313" key="2">
    <source>
        <dbReference type="Proteomes" id="UP001148838"/>
    </source>
</evidence>
<keyword evidence="2" id="KW-1185">Reference proteome</keyword>
<name>A0ABQ8TQH6_PERAM</name>
<reference evidence="1 2" key="1">
    <citation type="journal article" date="2022" name="Allergy">
        <title>Genome assembly and annotation of Periplaneta americana reveal a comprehensive cockroach allergen profile.</title>
        <authorList>
            <person name="Wang L."/>
            <person name="Xiong Q."/>
            <person name="Saelim N."/>
            <person name="Wang L."/>
            <person name="Nong W."/>
            <person name="Wan A.T."/>
            <person name="Shi M."/>
            <person name="Liu X."/>
            <person name="Cao Q."/>
            <person name="Hui J.H.L."/>
            <person name="Sookrung N."/>
            <person name="Leung T.F."/>
            <person name="Tungtrongchitr A."/>
            <person name="Tsui S.K.W."/>
        </authorList>
    </citation>
    <scope>NUCLEOTIDE SEQUENCE [LARGE SCALE GENOMIC DNA]</scope>
    <source>
        <strain evidence="1">PWHHKU_190912</strain>
    </source>
</reference>
<protein>
    <submittedName>
        <fullName evidence="1">Uncharacterized protein</fullName>
    </submittedName>
</protein>
<dbReference type="EMBL" id="JAJSOF020000003">
    <property type="protein sequence ID" value="KAJ4448946.1"/>
    <property type="molecule type" value="Genomic_DNA"/>
</dbReference>
<proteinExistence type="predicted"/>
<gene>
    <name evidence="1" type="ORF">ANN_00338</name>
</gene>